<evidence type="ECO:0000259" key="11">
    <source>
        <dbReference type="PROSITE" id="PS50157"/>
    </source>
</evidence>
<dbReference type="Gene3D" id="3.30.160.60">
    <property type="entry name" value="Classic Zinc Finger"/>
    <property type="match status" value="5"/>
</dbReference>
<dbReference type="PROSITE" id="PS50157">
    <property type="entry name" value="ZINC_FINGER_C2H2_2"/>
    <property type="match status" value="4"/>
</dbReference>
<comment type="caution">
    <text evidence="12">The sequence shown here is derived from an EMBL/GenBank/DDBJ whole genome shotgun (WGS) entry which is preliminary data.</text>
</comment>
<evidence type="ECO:0000256" key="1">
    <source>
        <dbReference type="ARBA" id="ARBA00004123"/>
    </source>
</evidence>
<comment type="subcellular location">
    <subcellularLocation>
        <location evidence="1">Nucleus</location>
    </subcellularLocation>
</comment>
<dbReference type="AlphaFoldDB" id="A0A8T0DBR9"/>
<evidence type="ECO:0000256" key="7">
    <source>
        <dbReference type="ARBA" id="ARBA00023125"/>
    </source>
</evidence>
<dbReference type="FunFam" id="3.30.160.60:FF:000325">
    <property type="entry name" value="ZFP90 zinc finger protein"/>
    <property type="match status" value="1"/>
</dbReference>
<keyword evidence="2" id="KW-0479">Metal-binding</keyword>
<keyword evidence="3" id="KW-0677">Repeat</keyword>
<sequence>MFECGAMEPHTKVGRLLCSRCSKTFKSPATLKQHFEVCFQRNSEPRFSCEICLKRFRTEAQFTRHCYYTHAQRSFVCGEPGCGRAFPSQSHLKNHSITHTTDRPYVCPVPGCHYRARNVGRLAQHKVIHGQGRRFACEYCDYSATTSSNLRRHARIHAGSLPYLCPHCDHRTSELNALKKHVLDSGQHPGLPLYVCPWCQPTEATRTTGCVGFNASNLAWRHLVVEHSDEIAKLKMRKTVRTSSMTTLLEREVTRLLGIYCPDVDSTQPPVDVAVRQPAHLSHHRRRLDIKPFKASQPGGVDISVDQITTSDSPACTAAIEKMPCFSPADLPREKTVANCGASALPASVAIENSTEPQVRSSVRPTKSDSRQSVLRVGGESVASLYNLVQLGSGALWSKDALTL</sequence>
<dbReference type="PANTHER" id="PTHR24409">
    <property type="entry name" value="ZINC FINGER PROTEIN 142"/>
    <property type="match status" value="1"/>
</dbReference>
<dbReference type="GO" id="GO:0008270">
    <property type="term" value="F:zinc ion binding"/>
    <property type="evidence" value="ECO:0007669"/>
    <property type="project" value="UniProtKB-KW"/>
</dbReference>
<dbReference type="GO" id="GO:0000977">
    <property type="term" value="F:RNA polymerase II transcription regulatory region sequence-specific DNA binding"/>
    <property type="evidence" value="ECO:0007669"/>
    <property type="project" value="TreeGrafter"/>
</dbReference>
<dbReference type="Pfam" id="PF12874">
    <property type="entry name" value="zf-met"/>
    <property type="match status" value="2"/>
</dbReference>
<dbReference type="GO" id="GO:0005634">
    <property type="term" value="C:nucleus"/>
    <property type="evidence" value="ECO:0007669"/>
    <property type="project" value="UniProtKB-SubCell"/>
</dbReference>
<organism evidence="12 13">
    <name type="scientific">Paragonimus westermani</name>
    <dbReference type="NCBI Taxonomy" id="34504"/>
    <lineage>
        <taxon>Eukaryota</taxon>
        <taxon>Metazoa</taxon>
        <taxon>Spiralia</taxon>
        <taxon>Lophotrochozoa</taxon>
        <taxon>Platyhelminthes</taxon>
        <taxon>Trematoda</taxon>
        <taxon>Digenea</taxon>
        <taxon>Plagiorchiida</taxon>
        <taxon>Troglotremata</taxon>
        <taxon>Troglotrematidae</taxon>
        <taxon>Paragonimus</taxon>
    </lineage>
</organism>
<dbReference type="GO" id="GO:0000981">
    <property type="term" value="F:DNA-binding transcription factor activity, RNA polymerase II-specific"/>
    <property type="evidence" value="ECO:0007669"/>
    <property type="project" value="TreeGrafter"/>
</dbReference>
<evidence type="ECO:0000256" key="6">
    <source>
        <dbReference type="ARBA" id="ARBA00023015"/>
    </source>
</evidence>
<name>A0A8T0DBR9_9TREM</name>
<feature type="domain" description="C2H2-type" evidence="11">
    <location>
        <begin position="75"/>
        <end position="104"/>
    </location>
</feature>
<evidence type="ECO:0000256" key="3">
    <source>
        <dbReference type="ARBA" id="ARBA00022737"/>
    </source>
</evidence>
<dbReference type="PANTHER" id="PTHR24409:SF295">
    <property type="entry name" value="AZ2-RELATED"/>
    <property type="match status" value="1"/>
</dbReference>
<keyword evidence="4 10" id="KW-0863">Zinc-finger</keyword>
<evidence type="ECO:0000256" key="10">
    <source>
        <dbReference type="PROSITE-ProRule" id="PRU00042"/>
    </source>
</evidence>
<keyword evidence="9" id="KW-0539">Nucleus</keyword>
<dbReference type="EMBL" id="JTDF01008907">
    <property type="protein sequence ID" value="KAF8564364.1"/>
    <property type="molecule type" value="Genomic_DNA"/>
</dbReference>
<proteinExistence type="predicted"/>
<dbReference type="SUPFAM" id="SSF57667">
    <property type="entry name" value="beta-beta-alpha zinc fingers"/>
    <property type="match status" value="3"/>
</dbReference>
<evidence type="ECO:0000256" key="4">
    <source>
        <dbReference type="ARBA" id="ARBA00022771"/>
    </source>
</evidence>
<dbReference type="Proteomes" id="UP000699462">
    <property type="component" value="Unassembled WGS sequence"/>
</dbReference>
<keyword evidence="7" id="KW-0238">DNA-binding</keyword>
<gene>
    <name evidence="12" type="ORF">P879_08982</name>
</gene>
<dbReference type="InterPro" id="IPR013087">
    <property type="entry name" value="Znf_C2H2_type"/>
</dbReference>
<evidence type="ECO:0000313" key="12">
    <source>
        <dbReference type="EMBL" id="KAF8564364.1"/>
    </source>
</evidence>
<evidence type="ECO:0000313" key="13">
    <source>
        <dbReference type="Proteomes" id="UP000699462"/>
    </source>
</evidence>
<dbReference type="SMART" id="SM00355">
    <property type="entry name" value="ZnF_C2H2"/>
    <property type="match status" value="7"/>
</dbReference>
<dbReference type="Pfam" id="PF00096">
    <property type="entry name" value="zf-C2H2"/>
    <property type="match status" value="2"/>
</dbReference>
<accession>A0A8T0DBR9</accession>
<feature type="domain" description="C2H2-type" evidence="11">
    <location>
        <begin position="47"/>
        <end position="75"/>
    </location>
</feature>
<evidence type="ECO:0000256" key="9">
    <source>
        <dbReference type="ARBA" id="ARBA00023242"/>
    </source>
</evidence>
<protein>
    <recommendedName>
        <fullName evidence="11">C2H2-type domain-containing protein</fullName>
    </recommendedName>
</protein>
<keyword evidence="8" id="KW-0804">Transcription</keyword>
<evidence type="ECO:0000256" key="5">
    <source>
        <dbReference type="ARBA" id="ARBA00022833"/>
    </source>
</evidence>
<reference evidence="12 13" key="1">
    <citation type="submission" date="2019-07" db="EMBL/GenBank/DDBJ databases">
        <title>Annotation for the trematode Paragonimus westermani.</title>
        <authorList>
            <person name="Choi Y.-J."/>
        </authorList>
    </citation>
    <scope>NUCLEOTIDE SEQUENCE [LARGE SCALE GENOMIC DNA]</scope>
    <source>
        <strain evidence="12">180907_Pwestermani</strain>
    </source>
</reference>
<dbReference type="PROSITE" id="PS00028">
    <property type="entry name" value="ZINC_FINGER_C2H2_1"/>
    <property type="match status" value="2"/>
</dbReference>
<keyword evidence="5" id="KW-0862">Zinc</keyword>
<keyword evidence="6" id="KW-0805">Transcription regulation</keyword>
<evidence type="ECO:0000256" key="8">
    <source>
        <dbReference type="ARBA" id="ARBA00023163"/>
    </source>
</evidence>
<feature type="domain" description="C2H2-type" evidence="11">
    <location>
        <begin position="135"/>
        <end position="162"/>
    </location>
</feature>
<feature type="domain" description="C2H2-type" evidence="11">
    <location>
        <begin position="16"/>
        <end position="45"/>
    </location>
</feature>
<keyword evidence="13" id="KW-1185">Reference proteome</keyword>
<evidence type="ECO:0000256" key="2">
    <source>
        <dbReference type="ARBA" id="ARBA00022723"/>
    </source>
</evidence>
<dbReference type="OrthoDB" id="7788172at2759"/>
<dbReference type="InterPro" id="IPR036236">
    <property type="entry name" value="Znf_C2H2_sf"/>
</dbReference>